<gene>
    <name evidence="2" type="ORF">LTR77_002547</name>
</gene>
<dbReference type="AlphaFoldDB" id="A0AAV9PNQ1"/>
<evidence type="ECO:0000259" key="1">
    <source>
        <dbReference type="SMART" id="SM00829"/>
    </source>
</evidence>
<dbReference type="Gene3D" id="3.40.50.720">
    <property type="entry name" value="NAD(P)-binding Rossmann-like Domain"/>
    <property type="match status" value="1"/>
</dbReference>
<dbReference type="InterPro" id="IPR011032">
    <property type="entry name" value="GroES-like_sf"/>
</dbReference>
<dbReference type="Proteomes" id="UP001337655">
    <property type="component" value="Unassembled WGS sequence"/>
</dbReference>
<sequence>MASGKMKQWVTAQDGLANLQQVEADVPQPKEGEVLVKINAVSLNYRDTEVIMGLYGHHASVAQSQSLVPCSDMCGTIITPDSANTWRAGQRISAIFNQTHLSGQIQEQDMSSGLGLPLPGVLTQYRCFPASSLVAVPDYLTDEEASCLPIACVTAWMAVNGFRLLGQPARDMGGKETVLIQGTGGVAIAGLQIAHAAGLKTIVTSSSDAKLVRAQKDFGADATINYRSNQDWERAVLDATDGKGADIIFENGGARTLRKSFDCVAFGGLINCIGYLSGKEDDPGDRVNTNVLALKRNVTLKGLLNGPKERFEEMVKFYAESGIRPVVDRVVGFEQAREGLEYLYSGGHFGKVVVRID</sequence>
<dbReference type="InterPro" id="IPR020843">
    <property type="entry name" value="ER"/>
</dbReference>
<dbReference type="PANTHER" id="PTHR45033:SF1">
    <property type="entry name" value="OXIDOREDUCTASE (EUROFUNG)"/>
    <property type="match status" value="1"/>
</dbReference>
<evidence type="ECO:0000313" key="3">
    <source>
        <dbReference type="Proteomes" id="UP001337655"/>
    </source>
</evidence>
<dbReference type="RefSeq" id="XP_064662561.1">
    <property type="nucleotide sequence ID" value="XM_064799806.1"/>
</dbReference>
<dbReference type="Pfam" id="PF08240">
    <property type="entry name" value="ADH_N"/>
    <property type="match status" value="1"/>
</dbReference>
<proteinExistence type="predicted"/>
<name>A0AAV9PNQ1_9PEZI</name>
<dbReference type="EMBL" id="JAVRRT010000003">
    <property type="protein sequence ID" value="KAK5173866.1"/>
    <property type="molecule type" value="Genomic_DNA"/>
</dbReference>
<feature type="domain" description="Enoyl reductase (ER)" evidence="1">
    <location>
        <begin position="15"/>
        <end position="354"/>
    </location>
</feature>
<organism evidence="2 3">
    <name type="scientific">Saxophila tyrrhenica</name>
    <dbReference type="NCBI Taxonomy" id="1690608"/>
    <lineage>
        <taxon>Eukaryota</taxon>
        <taxon>Fungi</taxon>
        <taxon>Dikarya</taxon>
        <taxon>Ascomycota</taxon>
        <taxon>Pezizomycotina</taxon>
        <taxon>Dothideomycetes</taxon>
        <taxon>Dothideomycetidae</taxon>
        <taxon>Mycosphaerellales</taxon>
        <taxon>Extremaceae</taxon>
        <taxon>Saxophila</taxon>
    </lineage>
</organism>
<dbReference type="GO" id="GO:0016491">
    <property type="term" value="F:oxidoreductase activity"/>
    <property type="evidence" value="ECO:0007669"/>
    <property type="project" value="InterPro"/>
</dbReference>
<evidence type="ECO:0000313" key="2">
    <source>
        <dbReference type="EMBL" id="KAK5173866.1"/>
    </source>
</evidence>
<dbReference type="InterPro" id="IPR036291">
    <property type="entry name" value="NAD(P)-bd_dom_sf"/>
</dbReference>
<comment type="caution">
    <text evidence="2">The sequence shown here is derived from an EMBL/GenBank/DDBJ whole genome shotgun (WGS) entry which is preliminary data.</text>
</comment>
<dbReference type="InterPro" id="IPR013154">
    <property type="entry name" value="ADH-like_N"/>
</dbReference>
<dbReference type="Gene3D" id="3.90.180.10">
    <property type="entry name" value="Medium-chain alcohol dehydrogenases, catalytic domain"/>
    <property type="match status" value="1"/>
</dbReference>
<accession>A0AAV9PNQ1</accession>
<dbReference type="Pfam" id="PF00107">
    <property type="entry name" value="ADH_zinc_N"/>
    <property type="match status" value="1"/>
</dbReference>
<dbReference type="SUPFAM" id="SSF50129">
    <property type="entry name" value="GroES-like"/>
    <property type="match status" value="1"/>
</dbReference>
<dbReference type="SUPFAM" id="SSF51735">
    <property type="entry name" value="NAD(P)-binding Rossmann-fold domains"/>
    <property type="match status" value="1"/>
</dbReference>
<dbReference type="PANTHER" id="PTHR45033">
    <property type="match status" value="1"/>
</dbReference>
<keyword evidence="3" id="KW-1185">Reference proteome</keyword>
<dbReference type="InterPro" id="IPR052711">
    <property type="entry name" value="Zinc_ADH-like"/>
</dbReference>
<dbReference type="InterPro" id="IPR013149">
    <property type="entry name" value="ADH-like_C"/>
</dbReference>
<dbReference type="CDD" id="cd08276">
    <property type="entry name" value="MDR7"/>
    <property type="match status" value="1"/>
</dbReference>
<protein>
    <recommendedName>
        <fullName evidence="1">Enoyl reductase (ER) domain-containing protein</fullName>
    </recommendedName>
</protein>
<dbReference type="SMART" id="SM00829">
    <property type="entry name" value="PKS_ER"/>
    <property type="match status" value="1"/>
</dbReference>
<dbReference type="GeneID" id="89923894"/>
<reference evidence="2 3" key="1">
    <citation type="submission" date="2023-08" db="EMBL/GenBank/DDBJ databases">
        <title>Black Yeasts Isolated from many extreme environments.</title>
        <authorList>
            <person name="Coleine C."/>
            <person name="Stajich J.E."/>
            <person name="Selbmann L."/>
        </authorList>
    </citation>
    <scope>NUCLEOTIDE SEQUENCE [LARGE SCALE GENOMIC DNA]</scope>
    <source>
        <strain evidence="2 3">CCFEE 5935</strain>
    </source>
</reference>